<comment type="caution">
    <text evidence="1">The sequence shown here is derived from an EMBL/GenBank/DDBJ whole genome shotgun (WGS) entry which is preliminary data.</text>
</comment>
<evidence type="ECO:0000313" key="1">
    <source>
        <dbReference type="EMBL" id="KAA5547452.1"/>
    </source>
</evidence>
<dbReference type="Proteomes" id="UP000323426">
    <property type="component" value="Unassembled WGS sequence"/>
</dbReference>
<protein>
    <submittedName>
        <fullName evidence="1">Uncharacterized protein</fullName>
    </submittedName>
</protein>
<evidence type="ECO:0000313" key="2">
    <source>
        <dbReference type="Proteomes" id="UP000323426"/>
    </source>
</evidence>
<name>A0A5M6DMG8_9BACT</name>
<accession>A0A5M6DMG8</accession>
<sequence>MLVILPGCNPGKSVAAAGNTLSFYKQLRLLCGKRINGEVLYPAGAEAPFRGMDIWLEVTQCSDREIRMPIYIDNKIYRTLILGQDQTGYTLRHENKRPNGAQADFSLYGGHTTEPDTGYLLVFPADGYTKQLMGSEMSYVWSLAFNNDRTTFSYIAETDGKLSLQFDFNITSQTAQ</sequence>
<dbReference type="EMBL" id="VWSF01000005">
    <property type="protein sequence ID" value="KAA5547452.1"/>
    <property type="molecule type" value="Genomic_DNA"/>
</dbReference>
<reference evidence="1 2" key="1">
    <citation type="submission" date="2019-09" db="EMBL/GenBank/DDBJ databases">
        <title>Genome sequence and assembly of Adhaeribacter sp.</title>
        <authorList>
            <person name="Chhetri G."/>
        </authorList>
    </citation>
    <scope>NUCLEOTIDE SEQUENCE [LARGE SCALE GENOMIC DNA]</scope>
    <source>
        <strain evidence="1 2">DK36</strain>
    </source>
</reference>
<proteinExistence type="predicted"/>
<keyword evidence="2" id="KW-1185">Reference proteome</keyword>
<dbReference type="AlphaFoldDB" id="A0A5M6DMG8"/>
<gene>
    <name evidence="1" type="ORF">F0145_08995</name>
</gene>
<organism evidence="1 2">
    <name type="scientific">Adhaeribacter rhizoryzae</name>
    <dbReference type="NCBI Taxonomy" id="2607907"/>
    <lineage>
        <taxon>Bacteria</taxon>
        <taxon>Pseudomonadati</taxon>
        <taxon>Bacteroidota</taxon>
        <taxon>Cytophagia</taxon>
        <taxon>Cytophagales</taxon>
        <taxon>Hymenobacteraceae</taxon>
        <taxon>Adhaeribacter</taxon>
    </lineage>
</organism>
<dbReference type="RefSeq" id="WP_150088071.1">
    <property type="nucleotide sequence ID" value="NZ_VWSF01000005.1"/>
</dbReference>